<dbReference type="GO" id="GO:0005886">
    <property type="term" value="C:plasma membrane"/>
    <property type="evidence" value="ECO:0007669"/>
    <property type="project" value="UniProtKB-SubCell"/>
</dbReference>
<reference evidence="9 10" key="1">
    <citation type="journal article" date="2016" name="PLoS ONE">
        <title>Plasmid Characterization and Chromosome Analysis of Two netF+ Clostridium perfringens Isolates Associated with Foal and Canine Necrotizing Enteritis.</title>
        <authorList>
            <person name="Mehdizadeh Gohari I."/>
            <person name="Kropinski A.M."/>
            <person name="Weese S.J."/>
            <person name="Parreira V.R."/>
            <person name="Whitehead A.E."/>
            <person name="Boerlin P."/>
            <person name="Prescott J.F."/>
        </authorList>
    </citation>
    <scope>NUCLEOTIDE SEQUENCE [LARGE SCALE GENOMIC DNA]</scope>
    <source>
        <strain evidence="9 10">JP838</strain>
    </source>
</reference>
<feature type="transmembrane region" description="Helical" evidence="8">
    <location>
        <begin position="346"/>
        <end position="367"/>
    </location>
</feature>
<dbReference type="PATRIC" id="fig|1502.177.peg.794"/>
<evidence type="ECO:0000256" key="3">
    <source>
        <dbReference type="ARBA" id="ARBA00022448"/>
    </source>
</evidence>
<comment type="subcellular location">
    <subcellularLocation>
        <location evidence="1">Cell membrane</location>
        <topology evidence="1">Multi-pass membrane protein</topology>
    </subcellularLocation>
</comment>
<dbReference type="OrthoDB" id="9793390at2"/>
<protein>
    <submittedName>
        <fullName evidence="9">Permease</fullName>
    </submittedName>
</protein>
<dbReference type="PANTHER" id="PTHR21716">
    <property type="entry name" value="TRANSMEMBRANE PROTEIN"/>
    <property type="match status" value="1"/>
</dbReference>
<feature type="transmembrane region" description="Helical" evidence="8">
    <location>
        <begin position="321"/>
        <end position="340"/>
    </location>
</feature>
<evidence type="ECO:0000256" key="7">
    <source>
        <dbReference type="ARBA" id="ARBA00023136"/>
    </source>
</evidence>
<proteinExistence type="inferred from homology"/>
<name>A0A127EG87_CLOPF</name>
<feature type="transmembrane region" description="Helical" evidence="8">
    <location>
        <begin position="261"/>
        <end position="282"/>
    </location>
</feature>
<dbReference type="Proteomes" id="UP000070260">
    <property type="component" value="Chromosome"/>
</dbReference>
<evidence type="ECO:0000256" key="5">
    <source>
        <dbReference type="ARBA" id="ARBA00022692"/>
    </source>
</evidence>
<dbReference type="Pfam" id="PF01594">
    <property type="entry name" value="AI-2E_transport"/>
    <property type="match status" value="1"/>
</dbReference>
<evidence type="ECO:0000256" key="2">
    <source>
        <dbReference type="ARBA" id="ARBA00009773"/>
    </source>
</evidence>
<organism evidence="9 10">
    <name type="scientific">Clostridium perfringens</name>
    <dbReference type="NCBI Taxonomy" id="1502"/>
    <lineage>
        <taxon>Bacteria</taxon>
        <taxon>Bacillati</taxon>
        <taxon>Bacillota</taxon>
        <taxon>Clostridia</taxon>
        <taxon>Eubacteriales</taxon>
        <taxon>Clostridiaceae</taxon>
        <taxon>Clostridium</taxon>
    </lineage>
</organism>
<evidence type="ECO:0000313" key="10">
    <source>
        <dbReference type="Proteomes" id="UP000070260"/>
    </source>
</evidence>
<accession>A0A127EG87</accession>
<keyword evidence="3" id="KW-0813">Transport</keyword>
<keyword evidence="5 8" id="KW-0812">Transmembrane</keyword>
<dbReference type="RefSeq" id="WP_061426653.1">
    <property type="nucleotide sequence ID" value="NZ_CABPRL010000001.1"/>
</dbReference>
<evidence type="ECO:0000256" key="4">
    <source>
        <dbReference type="ARBA" id="ARBA00022475"/>
    </source>
</evidence>
<feature type="transmembrane region" description="Helical" evidence="8">
    <location>
        <begin position="166"/>
        <end position="195"/>
    </location>
</feature>
<dbReference type="AlphaFoldDB" id="A0A127EG87"/>
<dbReference type="PANTHER" id="PTHR21716:SF53">
    <property type="entry name" value="PERMEASE PERM-RELATED"/>
    <property type="match status" value="1"/>
</dbReference>
<evidence type="ECO:0000256" key="8">
    <source>
        <dbReference type="SAM" id="Phobius"/>
    </source>
</evidence>
<keyword evidence="4" id="KW-1003">Cell membrane</keyword>
<feature type="transmembrane region" description="Helical" evidence="8">
    <location>
        <begin position="84"/>
        <end position="106"/>
    </location>
</feature>
<feature type="transmembrane region" description="Helical" evidence="8">
    <location>
        <begin position="44"/>
        <end position="63"/>
    </location>
</feature>
<keyword evidence="7 8" id="KW-0472">Membrane</keyword>
<feature type="transmembrane region" description="Helical" evidence="8">
    <location>
        <begin position="288"/>
        <end position="309"/>
    </location>
</feature>
<gene>
    <name evidence="9" type="ORF">JFP838_04035</name>
</gene>
<feature type="transmembrane region" description="Helical" evidence="8">
    <location>
        <begin position="12"/>
        <end position="38"/>
    </location>
</feature>
<evidence type="ECO:0000256" key="6">
    <source>
        <dbReference type="ARBA" id="ARBA00022989"/>
    </source>
</evidence>
<keyword evidence="6 8" id="KW-1133">Transmembrane helix</keyword>
<dbReference type="InterPro" id="IPR002549">
    <property type="entry name" value="AI-2E-like"/>
</dbReference>
<dbReference type="GO" id="GO:0055085">
    <property type="term" value="P:transmembrane transport"/>
    <property type="evidence" value="ECO:0007669"/>
    <property type="project" value="TreeGrafter"/>
</dbReference>
<sequence length="391" mass="43226">MFFNDKKLKGALIVVTYAIILHFVFMKYSTVFGGLGYITSLVKPLILGIAIAFVLNIPMKFFERKLFRNLEYSKKSWVRSAKRPLAITVTIIVLVGAISAIILFVVPQLTSSVVKLTESIPSYLKSFEVNMNNYADSTVLLSKVWDQVMNAWQEILKTVTHLFGGLASYLVGLTVDVTTAIIDFCLAFVLAIYMLSSKEKLICQIKKVMYAYLRGDIADKILEVGQTTNRVFSGFIIGQCTEALIIGTLCFLGMLVLRMPYAFLISVLVGTTSLIPILGAFIGTIPSFFLIFIINPIKAFWFIVFIFCLQRVEGDLIYPRVVGGSVGLSSLWVMLAIMIGGSAFGFIGMLVGVPTAAVIYCVFGSVTNKRLSKKGIKIDEEEIEDSGKIHV</sequence>
<evidence type="ECO:0000256" key="1">
    <source>
        <dbReference type="ARBA" id="ARBA00004651"/>
    </source>
</evidence>
<evidence type="ECO:0000313" key="9">
    <source>
        <dbReference type="EMBL" id="AMN34953.1"/>
    </source>
</evidence>
<dbReference type="EMBL" id="CP010994">
    <property type="protein sequence ID" value="AMN34953.1"/>
    <property type="molecule type" value="Genomic_DNA"/>
</dbReference>
<comment type="similarity">
    <text evidence="2">Belongs to the autoinducer-2 exporter (AI-2E) (TC 2.A.86) family.</text>
</comment>